<keyword evidence="2" id="KW-1185">Reference proteome</keyword>
<evidence type="ECO:0000313" key="1">
    <source>
        <dbReference type="EMBL" id="MFF3224090.1"/>
    </source>
</evidence>
<dbReference type="EMBL" id="JBIAPI010000002">
    <property type="protein sequence ID" value="MFF3224090.1"/>
    <property type="molecule type" value="Genomic_DNA"/>
</dbReference>
<accession>A0ABW6QTZ6</accession>
<sequence>MNKPITTLVASVAVAAVLTGCDTPPTPQQRTVSQCGTAGMEPGTGEIDVCSAESVLLAAVRTIFGYLPSEQPDQRAAFRAARDLIDPAFAQQGEASALVWAPVSAPQWQQWRRDGIEITTLVRLTEDDHPPDTPTTAARVLSVQLHPAEPPSIELAVYARAHRTTTTAAWQLAGLEVIA</sequence>
<evidence type="ECO:0000313" key="2">
    <source>
        <dbReference type="Proteomes" id="UP001601948"/>
    </source>
</evidence>
<dbReference type="PROSITE" id="PS51257">
    <property type="entry name" value="PROKAR_LIPOPROTEIN"/>
    <property type="match status" value="1"/>
</dbReference>
<dbReference type="Proteomes" id="UP001601948">
    <property type="component" value="Unassembled WGS sequence"/>
</dbReference>
<protein>
    <recommendedName>
        <fullName evidence="3">Lipoprotein</fullName>
    </recommendedName>
</protein>
<dbReference type="RefSeq" id="WP_387717422.1">
    <property type="nucleotide sequence ID" value="NZ_JBIAPI010000002.1"/>
</dbReference>
<organism evidence="1 2">
    <name type="scientific">Nocardia suismassiliense</name>
    <dbReference type="NCBI Taxonomy" id="2077092"/>
    <lineage>
        <taxon>Bacteria</taxon>
        <taxon>Bacillati</taxon>
        <taxon>Actinomycetota</taxon>
        <taxon>Actinomycetes</taxon>
        <taxon>Mycobacteriales</taxon>
        <taxon>Nocardiaceae</taxon>
        <taxon>Nocardia</taxon>
    </lineage>
</organism>
<proteinExistence type="predicted"/>
<gene>
    <name evidence="1" type="ORF">ACFYV7_14960</name>
</gene>
<evidence type="ECO:0008006" key="3">
    <source>
        <dbReference type="Google" id="ProtNLM"/>
    </source>
</evidence>
<reference evidence="1 2" key="1">
    <citation type="submission" date="2024-10" db="EMBL/GenBank/DDBJ databases">
        <title>The Natural Products Discovery Center: Release of the First 8490 Sequenced Strains for Exploring Actinobacteria Biosynthetic Diversity.</title>
        <authorList>
            <person name="Kalkreuter E."/>
            <person name="Kautsar S.A."/>
            <person name="Yang D."/>
            <person name="Bader C.D."/>
            <person name="Teijaro C.N."/>
            <person name="Fluegel L."/>
            <person name="Davis C.M."/>
            <person name="Simpson J.R."/>
            <person name="Lauterbach L."/>
            <person name="Steele A.D."/>
            <person name="Gui C."/>
            <person name="Meng S."/>
            <person name="Li G."/>
            <person name="Viehrig K."/>
            <person name="Ye F."/>
            <person name="Su P."/>
            <person name="Kiefer A.F."/>
            <person name="Nichols A."/>
            <person name="Cepeda A.J."/>
            <person name="Yan W."/>
            <person name="Fan B."/>
            <person name="Jiang Y."/>
            <person name="Adhikari A."/>
            <person name="Zheng C.-J."/>
            <person name="Schuster L."/>
            <person name="Cowan T.M."/>
            <person name="Smanski M.J."/>
            <person name="Chevrette M.G."/>
            <person name="De Carvalho L.P.S."/>
            <person name="Shen B."/>
        </authorList>
    </citation>
    <scope>NUCLEOTIDE SEQUENCE [LARGE SCALE GENOMIC DNA]</scope>
    <source>
        <strain evidence="1 2">NPDC003040</strain>
    </source>
</reference>
<name>A0ABW6QTZ6_9NOCA</name>
<comment type="caution">
    <text evidence="1">The sequence shown here is derived from an EMBL/GenBank/DDBJ whole genome shotgun (WGS) entry which is preliminary data.</text>
</comment>